<evidence type="ECO:0000313" key="5">
    <source>
        <dbReference type="Proteomes" id="UP000199051"/>
    </source>
</evidence>
<dbReference type="RefSeq" id="WP_092786640.1">
    <property type="nucleotide sequence ID" value="NZ_FOGI01000018.1"/>
</dbReference>
<dbReference type="EMBL" id="FOGI01000018">
    <property type="protein sequence ID" value="SES48052.1"/>
    <property type="molecule type" value="Genomic_DNA"/>
</dbReference>
<name>A0A1H9XPH5_9PSEU</name>
<dbReference type="SUPFAM" id="SSF53850">
    <property type="entry name" value="Periplasmic binding protein-like II"/>
    <property type="match status" value="1"/>
</dbReference>
<gene>
    <name evidence="4" type="ORF">SAMN04487818_11870</name>
</gene>
<organism evidence="4 5">
    <name type="scientific">Actinokineospora terrae</name>
    <dbReference type="NCBI Taxonomy" id="155974"/>
    <lineage>
        <taxon>Bacteria</taxon>
        <taxon>Bacillati</taxon>
        <taxon>Actinomycetota</taxon>
        <taxon>Actinomycetes</taxon>
        <taxon>Pseudonocardiales</taxon>
        <taxon>Pseudonocardiaceae</taxon>
        <taxon>Actinokineospora</taxon>
    </lineage>
</organism>
<feature type="signal peptide" evidence="3">
    <location>
        <begin position="1"/>
        <end position="20"/>
    </location>
</feature>
<protein>
    <submittedName>
        <fullName evidence="4">Carbohydrate ABC transporter substrate-binding protein, CUT1 family</fullName>
    </submittedName>
</protein>
<dbReference type="PROSITE" id="PS51257">
    <property type="entry name" value="PROKAR_LIPOPROTEIN"/>
    <property type="match status" value="1"/>
</dbReference>
<dbReference type="Gene3D" id="3.40.190.10">
    <property type="entry name" value="Periplasmic binding protein-like II"/>
    <property type="match status" value="2"/>
</dbReference>
<keyword evidence="5" id="KW-1185">Reference proteome</keyword>
<dbReference type="PANTHER" id="PTHR43649:SF29">
    <property type="entry name" value="OSMOPROTECTIVE COMPOUNDS-BINDING PROTEIN GGTB"/>
    <property type="match status" value="1"/>
</dbReference>
<dbReference type="AlphaFoldDB" id="A0A1H9XPH5"/>
<dbReference type="InterPro" id="IPR050490">
    <property type="entry name" value="Bact_solute-bd_prot1"/>
</dbReference>
<sequence length="413" mass="43872">MRRLVPLLLTALLLSSGACGLRQESLTVLASWTGDEEVAFRAVLDAFTEETGIEVTYTGTRALTQVLQTDVQKGAPPDIAVLPSPAEVVRYVRAGAVKPMADVVVGEAADAYSAQWRGLRAAGTDTVHAIPVKVDLKSIIWYDPAVIPLPPGTWAELTALTERLRAAGRAPWCVGLAAAPASGWPGTDWVEDILLHQAGPEVYRRWAAGTQAWTSAPVRQAWLTWGSLVLPPGSVRGDVRSALVTDFADASKSLTAGRCALEHQASFAIGGHRDADYFPFPSVEPGNAGLAEVSADLAVAFTDTKATRAFMAYLASADGQRIWPARGTAFSPRRGVEQHGTAVSARIAKTLANSPGLCFDASDLMPARMSGAFQRAALAYLADPTQLDTLLTDLDRVRAGLADDERLDVACGR</sequence>
<comment type="similarity">
    <text evidence="1">Belongs to the bacterial solute-binding protein 1 family.</text>
</comment>
<dbReference type="Proteomes" id="UP000199051">
    <property type="component" value="Unassembled WGS sequence"/>
</dbReference>
<proteinExistence type="inferred from homology"/>
<keyword evidence="2" id="KW-0813">Transport</keyword>
<accession>A0A1H9XPH5</accession>
<keyword evidence="3" id="KW-0732">Signal</keyword>
<evidence type="ECO:0000256" key="1">
    <source>
        <dbReference type="ARBA" id="ARBA00008520"/>
    </source>
</evidence>
<dbReference type="Pfam" id="PF01547">
    <property type="entry name" value="SBP_bac_1"/>
    <property type="match status" value="1"/>
</dbReference>
<evidence type="ECO:0000256" key="2">
    <source>
        <dbReference type="ARBA" id="ARBA00022448"/>
    </source>
</evidence>
<evidence type="ECO:0000313" key="4">
    <source>
        <dbReference type="EMBL" id="SES48052.1"/>
    </source>
</evidence>
<dbReference type="STRING" id="155974.SAMN04487818_11870"/>
<reference evidence="5" key="1">
    <citation type="submission" date="2016-10" db="EMBL/GenBank/DDBJ databases">
        <authorList>
            <person name="Varghese N."/>
            <person name="Submissions S."/>
        </authorList>
    </citation>
    <scope>NUCLEOTIDE SEQUENCE [LARGE SCALE GENOMIC DNA]</scope>
    <source>
        <strain evidence="5">DSM 44260</strain>
    </source>
</reference>
<feature type="chain" id="PRO_5039235521" evidence="3">
    <location>
        <begin position="21"/>
        <end position="413"/>
    </location>
</feature>
<dbReference type="PANTHER" id="PTHR43649">
    <property type="entry name" value="ARABINOSE-BINDING PROTEIN-RELATED"/>
    <property type="match status" value="1"/>
</dbReference>
<evidence type="ECO:0000256" key="3">
    <source>
        <dbReference type="SAM" id="SignalP"/>
    </source>
</evidence>
<dbReference type="InterPro" id="IPR006059">
    <property type="entry name" value="SBP"/>
</dbReference>